<evidence type="ECO:0000256" key="3">
    <source>
        <dbReference type="ARBA" id="ARBA00022771"/>
    </source>
</evidence>
<dbReference type="Pfam" id="PF13639">
    <property type="entry name" value="zf-RING_2"/>
    <property type="match status" value="1"/>
</dbReference>
<accession>A0A9W6ZY79</accession>
<protein>
    <recommendedName>
        <fullName evidence="8">RING-type domain-containing protein</fullName>
    </recommendedName>
</protein>
<dbReference type="SMART" id="SM00184">
    <property type="entry name" value="RING"/>
    <property type="match status" value="1"/>
</dbReference>
<feature type="region of interest" description="Disordered" evidence="7">
    <location>
        <begin position="465"/>
        <end position="542"/>
    </location>
</feature>
<evidence type="ECO:0000259" key="8">
    <source>
        <dbReference type="PROSITE" id="PS50089"/>
    </source>
</evidence>
<dbReference type="GO" id="GO:0000151">
    <property type="term" value="C:ubiquitin ligase complex"/>
    <property type="evidence" value="ECO:0007669"/>
    <property type="project" value="TreeGrafter"/>
</dbReference>
<dbReference type="AlphaFoldDB" id="A0A9W6ZY79"/>
<evidence type="ECO:0000256" key="1">
    <source>
        <dbReference type="ARBA" id="ARBA00022679"/>
    </source>
</evidence>
<dbReference type="GO" id="GO:0016567">
    <property type="term" value="P:protein ubiquitination"/>
    <property type="evidence" value="ECO:0007669"/>
    <property type="project" value="TreeGrafter"/>
</dbReference>
<dbReference type="OrthoDB" id="8062037at2759"/>
<gene>
    <name evidence="9" type="ORF">TrST_g13048</name>
</gene>
<dbReference type="InterPro" id="IPR013083">
    <property type="entry name" value="Znf_RING/FYVE/PHD"/>
</dbReference>
<evidence type="ECO:0000256" key="4">
    <source>
        <dbReference type="ARBA" id="ARBA00022786"/>
    </source>
</evidence>
<dbReference type="GO" id="GO:0008270">
    <property type="term" value="F:zinc ion binding"/>
    <property type="evidence" value="ECO:0007669"/>
    <property type="project" value="UniProtKB-KW"/>
</dbReference>
<dbReference type="GO" id="GO:0006511">
    <property type="term" value="P:ubiquitin-dependent protein catabolic process"/>
    <property type="evidence" value="ECO:0007669"/>
    <property type="project" value="TreeGrafter"/>
</dbReference>
<keyword evidence="1" id="KW-0808">Transferase</keyword>
<reference evidence="10" key="1">
    <citation type="journal article" date="2023" name="Commun. Biol.">
        <title>Genome analysis of Parmales, the sister group of diatoms, reveals the evolutionary specialization of diatoms from phago-mixotrophs to photoautotrophs.</title>
        <authorList>
            <person name="Ban H."/>
            <person name="Sato S."/>
            <person name="Yoshikawa S."/>
            <person name="Yamada K."/>
            <person name="Nakamura Y."/>
            <person name="Ichinomiya M."/>
            <person name="Sato N."/>
            <person name="Blanc-Mathieu R."/>
            <person name="Endo H."/>
            <person name="Kuwata A."/>
            <person name="Ogata H."/>
        </authorList>
    </citation>
    <scope>NUCLEOTIDE SEQUENCE [LARGE SCALE GENOMIC DNA]</scope>
    <source>
        <strain evidence="10">NIES 3701</strain>
    </source>
</reference>
<feature type="domain" description="RING-type" evidence="8">
    <location>
        <begin position="409"/>
        <end position="456"/>
    </location>
</feature>
<feature type="compositionally biased region" description="Low complexity" evidence="7">
    <location>
        <begin position="516"/>
        <end position="530"/>
    </location>
</feature>
<evidence type="ECO:0000313" key="10">
    <source>
        <dbReference type="Proteomes" id="UP001165085"/>
    </source>
</evidence>
<keyword evidence="10" id="KW-1185">Reference proteome</keyword>
<feature type="region of interest" description="Disordered" evidence="7">
    <location>
        <begin position="23"/>
        <end position="82"/>
    </location>
</feature>
<comment type="caution">
    <text evidence="9">The sequence shown here is derived from an EMBL/GenBank/DDBJ whole genome shotgun (WGS) entry which is preliminary data.</text>
</comment>
<dbReference type="PANTHER" id="PTHR15067">
    <property type="entry name" value="E3 UBIQUITIN-PROTEIN LIGASE RNF8"/>
    <property type="match status" value="1"/>
</dbReference>
<dbReference type="SUPFAM" id="SSF57850">
    <property type="entry name" value="RING/U-box"/>
    <property type="match status" value="1"/>
</dbReference>
<keyword evidence="3 6" id="KW-0863">Zinc-finger</keyword>
<name>A0A9W6ZY79_9STRA</name>
<dbReference type="GO" id="GO:0061630">
    <property type="term" value="F:ubiquitin protein ligase activity"/>
    <property type="evidence" value="ECO:0007669"/>
    <property type="project" value="TreeGrafter"/>
</dbReference>
<dbReference type="PANTHER" id="PTHR15067:SF4">
    <property type="entry name" value="E3 UBIQUITIN-PROTEIN LIGASE RNF8"/>
    <property type="match status" value="1"/>
</dbReference>
<evidence type="ECO:0000256" key="5">
    <source>
        <dbReference type="ARBA" id="ARBA00022833"/>
    </source>
</evidence>
<keyword evidence="2" id="KW-0479">Metal-binding</keyword>
<evidence type="ECO:0000256" key="2">
    <source>
        <dbReference type="ARBA" id="ARBA00022723"/>
    </source>
</evidence>
<organism evidence="9 10">
    <name type="scientific">Triparma strigata</name>
    <dbReference type="NCBI Taxonomy" id="1606541"/>
    <lineage>
        <taxon>Eukaryota</taxon>
        <taxon>Sar</taxon>
        <taxon>Stramenopiles</taxon>
        <taxon>Ochrophyta</taxon>
        <taxon>Bolidophyceae</taxon>
        <taxon>Parmales</taxon>
        <taxon>Triparmaceae</taxon>
        <taxon>Triparma</taxon>
    </lineage>
</organism>
<evidence type="ECO:0000256" key="7">
    <source>
        <dbReference type="SAM" id="MobiDB-lite"/>
    </source>
</evidence>
<keyword evidence="5" id="KW-0862">Zinc</keyword>
<dbReference type="GO" id="GO:0005829">
    <property type="term" value="C:cytosol"/>
    <property type="evidence" value="ECO:0007669"/>
    <property type="project" value="TreeGrafter"/>
</dbReference>
<evidence type="ECO:0000256" key="6">
    <source>
        <dbReference type="PROSITE-ProRule" id="PRU00175"/>
    </source>
</evidence>
<feature type="compositionally biased region" description="Low complexity" evidence="7">
    <location>
        <begin position="474"/>
        <end position="508"/>
    </location>
</feature>
<evidence type="ECO:0000313" key="9">
    <source>
        <dbReference type="EMBL" id="GMH59250.1"/>
    </source>
</evidence>
<sequence length="610" mass="68226">MFMSSVAASLAANAALNMRDDLIPRRDVAPPGRAANNNGDNGGNGAQNDTINDNINEPPHNIWVSDNEDPQQQQSLPSPTFLKSPPPPTLYLLCSLTLLISSLLPLLLSPVPSPWSTLKTSKFFQASIMNFIGYLTLSLKPTYFKSICGGSKFFESRESYESLTSYLIFKFIIISQHRGEGSLCYPFFFGILGGLKIAGEVLREVIGRVKDSGREPGGVRVERGWTGIAAVGFCMLAVAGGGGLRGLKLRHLIVFEILIVLVETAEAVISGTVLRVTWGWRERVQAIEAHMEQVGGTQEGRERWQDEIDEINEKILLKSKEGDDFIRYMRMIKSSSLFFSYLHLWISIGFDYSFFDGLLVLSVRSCVYEFCETALEWARECEIGKEMEESFEKPTGEELTNLKDTSEVCCICLKPFGCRGSNVRKIHCGHFFHMTCLSEILKRAGGIRKARCPICRQPVFPQKKNEFESNEGDSANQQQPQSQAQAQAQAPESQAQSQSQSQPQTQTPTPTPMPTPQTQLQTPPAQVQNQNPPPQPAQPPLFRFSTESFPTWFPQFSFEVVQRPQPQRLLPRNDQVNFVSDMFPGVERQRIEGMLNGRNADEVVNILLEE</sequence>
<dbReference type="Proteomes" id="UP001165085">
    <property type="component" value="Unassembled WGS sequence"/>
</dbReference>
<dbReference type="CDD" id="cd14279">
    <property type="entry name" value="CUE"/>
    <property type="match status" value="1"/>
</dbReference>
<dbReference type="PROSITE" id="PS50089">
    <property type="entry name" value="ZF_RING_2"/>
    <property type="match status" value="1"/>
</dbReference>
<proteinExistence type="predicted"/>
<dbReference type="Gene3D" id="3.30.40.10">
    <property type="entry name" value="Zinc/RING finger domain, C3HC4 (zinc finger)"/>
    <property type="match status" value="1"/>
</dbReference>
<dbReference type="InterPro" id="IPR001841">
    <property type="entry name" value="Znf_RING"/>
</dbReference>
<dbReference type="EMBL" id="BRXY01000057">
    <property type="protein sequence ID" value="GMH59250.1"/>
    <property type="molecule type" value="Genomic_DNA"/>
</dbReference>
<keyword evidence="4" id="KW-0833">Ubl conjugation pathway</keyword>